<keyword evidence="2" id="KW-1185">Reference proteome</keyword>
<gene>
    <name evidence="1" type="ORF">M422DRAFT_274884</name>
</gene>
<proteinExistence type="predicted"/>
<reference evidence="1 2" key="1">
    <citation type="submission" date="2014-06" db="EMBL/GenBank/DDBJ databases">
        <title>Evolutionary Origins and Diversification of the Mycorrhizal Mutualists.</title>
        <authorList>
            <consortium name="DOE Joint Genome Institute"/>
            <consortium name="Mycorrhizal Genomics Consortium"/>
            <person name="Kohler A."/>
            <person name="Kuo A."/>
            <person name="Nagy L.G."/>
            <person name="Floudas D."/>
            <person name="Copeland A."/>
            <person name="Barry K.W."/>
            <person name="Cichocki N."/>
            <person name="Veneault-Fourrey C."/>
            <person name="LaButti K."/>
            <person name="Lindquist E.A."/>
            <person name="Lipzen A."/>
            <person name="Lundell T."/>
            <person name="Morin E."/>
            <person name="Murat C."/>
            <person name="Riley R."/>
            <person name="Ohm R."/>
            <person name="Sun H."/>
            <person name="Tunlid A."/>
            <person name="Henrissat B."/>
            <person name="Grigoriev I.V."/>
            <person name="Hibbett D.S."/>
            <person name="Martin F."/>
        </authorList>
    </citation>
    <scope>NUCLEOTIDE SEQUENCE [LARGE SCALE GENOMIC DNA]</scope>
    <source>
        <strain evidence="1 2">SS14</strain>
    </source>
</reference>
<dbReference type="HOGENOM" id="CLU_1778652_0_0_1"/>
<name>A0A0C9U5I7_SPHS4</name>
<dbReference type="Proteomes" id="UP000054279">
    <property type="component" value="Unassembled WGS sequence"/>
</dbReference>
<accession>A0A0C9U5I7</accession>
<dbReference type="AlphaFoldDB" id="A0A0C9U5I7"/>
<evidence type="ECO:0000313" key="1">
    <source>
        <dbReference type="EMBL" id="KIJ24357.1"/>
    </source>
</evidence>
<dbReference type="EMBL" id="KN837498">
    <property type="protein sequence ID" value="KIJ24357.1"/>
    <property type="molecule type" value="Genomic_DNA"/>
</dbReference>
<evidence type="ECO:0000313" key="2">
    <source>
        <dbReference type="Proteomes" id="UP000054279"/>
    </source>
</evidence>
<organism evidence="1 2">
    <name type="scientific">Sphaerobolus stellatus (strain SS14)</name>
    <dbReference type="NCBI Taxonomy" id="990650"/>
    <lineage>
        <taxon>Eukaryota</taxon>
        <taxon>Fungi</taxon>
        <taxon>Dikarya</taxon>
        <taxon>Basidiomycota</taxon>
        <taxon>Agaricomycotina</taxon>
        <taxon>Agaricomycetes</taxon>
        <taxon>Phallomycetidae</taxon>
        <taxon>Geastrales</taxon>
        <taxon>Sphaerobolaceae</taxon>
        <taxon>Sphaerobolus</taxon>
    </lineage>
</organism>
<sequence length="146" mass="17333">MVRFAICDLPDPTKLDPKPAAHVEWMGDGYVLAICNVLDMWLWPWSWKESSRFKSNRLYELLRMRNEWMMKTKWLSASIGYVVWGMFVEGYERESSPSRSPYEQARFQVLDEKKQVWQDVKWLHNTLSMKSKLDAPVGLEGWVGWL</sequence>
<protein>
    <submittedName>
        <fullName evidence="1">Uncharacterized protein</fullName>
    </submittedName>
</protein>